<keyword evidence="3 4" id="KW-0732">Signal</keyword>
<keyword evidence="2" id="KW-0813">Transport</keyword>
<keyword evidence="7" id="KW-1185">Reference proteome</keyword>
<feature type="domain" description="Solute-binding protein family 3/N-terminal" evidence="5">
    <location>
        <begin position="34"/>
        <end position="263"/>
    </location>
</feature>
<dbReference type="Proteomes" id="UP001161405">
    <property type="component" value="Unassembled WGS sequence"/>
</dbReference>
<comment type="caution">
    <text evidence="6">The sequence shown here is derived from an EMBL/GenBank/DDBJ whole genome shotgun (WGS) entry which is preliminary data.</text>
</comment>
<evidence type="ECO:0000256" key="1">
    <source>
        <dbReference type="ARBA" id="ARBA00010333"/>
    </source>
</evidence>
<sequence length="338" mass="37362">MNGLRIFLAGLLYALVLAMPAQADTLDNVLETGIVRCGATDGHKGFSEISEDGFWKGFDVDICRAVSAAIFGVANRVDFSEFPGPNRVAPLQSGAVDIMARSAYWTMSRDTKFDVQNVAVTYFDGQALMVPEALGVVSAIQLSDVTVCAVQDTLEQNRVERYFFEHQISYMESYYEAFEDLIVAYKAGLCNVVTAPASDLQAILDKELVASEHRILPERLSIDAWGPVVRNNDDRWQNVVRWTVFALINAEELGVNSRNIDTMVESKNPKVRRLLGLDGKFGAPLGIPDTWAQDIIRGVGNYGEIFNRNLGRDSGLSIARGKNELWTRGGLMYAPPVR</sequence>
<dbReference type="EMBL" id="BSNI01000002">
    <property type="protein sequence ID" value="GLQ18296.1"/>
    <property type="molecule type" value="Genomic_DNA"/>
</dbReference>
<organism evidence="6 7">
    <name type="scientific">Maritalea porphyrae</name>
    <dbReference type="NCBI Taxonomy" id="880732"/>
    <lineage>
        <taxon>Bacteria</taxon>
        <taxon>Pseudomonadati</taxon>
        <taxon>Pseudomonadota</taxon>
        <taxon>Alphaproteobacteria</taxon>
        <taxon>Hyphomicrobiales</taxon>
        <taxon>Devosiaceae</taxon>
        <taxon>Maritalea</taxon>
    </lineage>
</organism>
<dbReference type="PANTHER" id="PTHR30085:SF7">
    <property type="entry name" value="AMINO-ACID ABC TRANSPORTER-BINDING PROTEIN YHDW-RELATED"/>
    <property type="match status" value="1"/>
</dbReference>
<dbReference type="InterPro" id="IPR051455">
    <property type="entry name" value="Bact_solute-bind_prot3"/>
</dbReference>
<dbReference type="Pfam" id="PF00497">
    <property type="entry name" value="SBP_bac_3"/>
    <property type="match status" value="1"/>
</dbReference>
<gene>
    <name evidence="6" type="ORF">GCM10007879_25450</name>
</gene>
<protein>
    <submittedName>
        <fullName evidence="6">Amino acid ABC transporter substrate-binding protein</fullName>
    </submittedName>
</protein>
<evidence type="ECO:0000259" key="5">
    <source>
        <dbReference type="SMART" id="SM00062"/>
    </source>
</evidence>
<dbReference type="SMART" id="SM00062">
    <property type="entry name" value="PBPb"/>
    <property type="match status" value="1"/>
</dbReference>
<dbReference type="PANTHER" id="PTHR30085">
    <property type="entry name" value="AMINO ACID ABC TRANSPORTER PERMEASE"/>
    <property type="match status" value="1"/>
</dbReference>
<feature type="chain" id="PRO_5046891512" evidence="4">
    <location>
        <begin position="24"/>
        <end position="338"/>
    </location>
</feature>
<dbReference type="Gene3D" id="3.40.190.10">
    <property type="entry name" value="Periplasmic binding protein-like II"/>
    <property type="match status" value="2"/>
</dbReference>
<dbReference type="SUPFAM" id="SSF53850">
    <property type="entry name" value="Periplasmic binding protein-like II"/>
    <property type="match status" value="1"/>
</dbReference>
<evidence type="ECO:0000313" key="6">
    <source>
        <dbReference type="EMBL" id="GLQ18296.1"/>
    </source>
</evidence>
<proteinExistence type="inferred from homology"/>
<accession>A0ABQ5USN4</accession>
<dbReference type="InterPro" id="IPR001638">
    <property type="entry name" value="Solute-binding_3/MltF_N"/>
</dbReference>
<reference evidence="6" key="2">
    <citation type="submission" date="2023-01" db="EMBL/GenBank/DDBJ databases">
        <title>Draft genome sequence of Maritalea porphyrae strain NBRC 107169.</title>
        <authorList>
            <person name="Sun Q."/>
            <person name="Mori K."/>
        </authorList>
    </citation>
    <scope>NUCLEOTIDE SEQUENCE</scope>
    <source>
        <strain evidence="6">NBRC 107169</strain>
    </source>
</reference>
<feature type="signal peptide" evidence="4">
    <location>
        <begin position="1"/>
        <end position="23"/>
    </location>
</feature>
<evidence type="ECO:0000313" key="7">
    <source>
        <dbReference type="Proteomes" id="UP001161405"/>
    </source>
</evidence>
<dbReference type="RefSeq" id="WP_284365132.1">
    <property type="nucleotide sequence ID" value="NZ_BSNI01000002.1"/>
</dbReference>
<evidence type="ECO:0000256" key="2">
    <source>
        <dbReference type="ARBA" id="ARBA00022448"/>
    </source>
</evidence>
<comment type="similarity">
    <text evidence="1">Belongs to the bacterial solute-binding protein 3 family.</text>
</comment>
<reference evidence="6" key="1">
    <citation type="journal article" date="2014" name="Int. J. Syst. Evol. Microbiol.">
        <title>Complete genome of a new Firmicutes species belonging to the dominant human colonic microbiota ('Ruminococcus bicirculans') reveals two chromosomes and a selective capacity to utilize plant glucans.</title>
        <authorList>
            <consortium name="NISC Comparative Sequencing Program"/>
            <person name="Wegmann U."/>
            <person name="Louis P."/>
            <person name="Goesmann A."/>
            <person name="Henrissat B."/>
            <person name="Duncan S.H."/>
            <person name="Flint H.J."/>
        </authorList>
    </citation>
    <scope>NUCLEOTIDE SEQUENCE</scope>
    <source>
        <strain evidence="6">NBRC 107169</strain>
    </source>
</reference>
<name>A0ABQ5USN4_9HYPH</name>
<evidence type="ECO:0000256" key="4">
    <source>
        <dbReference type="SAM" id="SignalP"/>
    </source>
</evidence>
<evidence type="ECO:0000256" key="3">
    <source>
        <dbReference type="ARBA" id="ARBA00022729"/>
    </source>
</evidence>